<sequence length="98" mass="9951">MERGESAASCGGCVLAVAGASAAALVWASSERTRLHMGGGFEGEGTDYSVLLTELPLVVAAGAALPALVCALLIRVVRRRRRAAAAATATATESELHE</sequence>
<proteinExistence type="predicted"/>
<protein>
    <submittedName>
        <fullName evidence="2">Uncharacterized protein</fullName>
    </submittedName>
</protein>
<keyword evidence="1" id="KW-0812">Transmembrane</keyword>
<name>A0ABX0E413_9ACTN</name>
<organism evidence="2 3">
    <name type="scientific">Streptomyces ureilyticus</name>
    <dbReference type="NCBI Taxonomy" id="1775131"/>
    <lineage>
        <taxon>Bacteria</taxon>
        <taxon>Bacillati</taxon>
        <taxon>Actinomycetota</taxon>
        <taxon>Actinomycetes</taxon>
        <taxon>Kitasatosporales</taxon>
        <taxon>Streptomycetaceae</taxon>
        <taxon>Streptomyces</taxon>
    </lineage>
</organism>
<evidence type="ECO:0000313" key="3">
    <source>
        <dbReference type="Proteomes" id="UP001518140"/>
    </source>
</evidence>
<evidence type="ECO:0000313" key="2">
    <source>
        <dbReference type="EMBL" id="NGO47630.1"/>
    </source>
</evidence>
<keyword evidence="1" id="KW-1133">Transmembrane helix</keyword>
<feature type="transmembrane region" description="Helical" evidence="1">
    <location>
        <begin position="52"/>
        <end position="74"/>
    </location>
</feature>
<keyword evidence="1" id="KW-0472">Membrane</keyword>
<accession>A0ABX0E413</accession>
<keyword evidence="3" id="KW-1185">Reference proteome</keyword>
<dbReference type="EMBL" id="JAAKZX010000193">
    <property type="protein sequence ID" value="NGO47630.1"/>
    <property type="molecule type" value="Genomic_DNA"/>
</dbReference>
<dbReference type="Proteomes" id="UP001518140">
    <property type="component" value="Unassembled WGS sequence"/>
</dbReference>
<comment type="caution">
    <text evidence="2">The sequence shown here is derived from an EMBL/GenBank/DDBJ whole genome shotgun (WGS) entry which is preliminary data.</text>
</comment>
<evidence type="ECO:0000256" key="1">
    <source>
        <dbReference type="SAM" id="Phobius"/>
    </source>
</evidence>
<reference evidence="2 3" key="1">
    <citation type="submission" date="2020-02" db="EMBL/GenBank/DDBJ databases">
        <title>Whole-genome analyses of novel actinobacteria.</title>
        <authorList>
            <person name="Sahin N."/>
            <person name="Tokatli A."/>
        </authorList>
    </citation>
    <scope>NUCLEOTIDE SEQUENCE [LARGE SCALE GENOMIC DNA]</scope>
    <source>
        <strain evidence="2 3">YC419</strain>
    </source>
</reference>
<dbReference type="RefSeq" id="WP_165344145.1">
    <property type="nucleotide sequence ID" value="NZ_JAAKZX010000193.1"/>
</dbReference>
<gene>
    <name evidence="2" type="ORF">G6048_37960</name>
</gene>